<dbReference type="Gene3D" id="3.30.40.10">
    <property type="entry name" value="Zinc/RING finger domain, C3HC4 (zinc finger)"/>
    <property type="match status" value="1"/>
</dbReference>
<proteinExistence type="predicted"/>
<reference evidence="8" key="1">
    <citation type="submission" date="2021-01" db="UniProtKB">
        <authorList>
            <consortium name="EnsemblPlants"/>
        </authorList>
    </citation>
    <scope>IDENTIFICATION</scope>
</reference>
<dbReference type="InterPro" id="IPR013083">
    <property type="entry name" value="Znf_RING/FYVE/PHD"/>
</dbReference>
<feature type="domain" description="RING-type" evidence="7">
    <location>
        <begin position="175"/>
        <end position="217"/>
    </location>
</feature>
<dbReference type="InterPro" id="IPR001841">
    <property type="entry name" value="Znf_RING"/>
</dbReference>
<name>A0A7N0ULH8_KALFE</name>
<dbReference type="Pfam" id="PF13639">
    <property type="entry name" value="zf-RING_2"/>
    <property type="match status" value="1"/>
</dbReference>
<dbReference type="PANTHER" id="PTHR46151">
    <property type="entry name" value="NEP1-INTERACTING PROTEIN-LIKE 2"/>
    <property type="match status" value="1"/>
</dbReference>
<evidence type="ECO:0000313" key="8">
    <source>
        <dbReference type="EnsemblPlants" id="Kaladp0073s0103.1.v1.1"/>
    </source>
</evidence>
<dbReference type="OMA" id="GHHTTCP"/>
<evidence type="ECO:0000256" key="5">
    <source>
        <dbReference type="ARBA" id="ARBA00023136"/>
    </source>
</evidence>
<dbReference type="PANTHER" id="PTHR46151:SF12">
    <property type="entry name" value="RING_U-BOX SUPERFAMILY PROTEIN"/>
    <property type="match status" value="1"/>
</dbReference>
<dbReference type="AlphaFoldDB" id="A0A7N0ULH8"/>
<dbReference type="PROSITE" id="PS50089">
    <property type="entry name" value="ZF_RING_2"/>
    <property type="match status" value="1"/>
</dbReference>
<dbReference type="EnsemblPlants" id="Kaladp0073s0103.1.v1.1">
    <property type="protein sequence ID" value="Kaladp0073s0103.1.v1.1"/>
    <property type="gene ID" value="Kaladp0073s0103.v1.1"/>
</dbReference>
<organism evidence="8 9">
    <name type="scientific">Kalanchoe fedtschenkoi</name>
    <name type="common">Lavender scallops</name>
    <name type="synonym">South American air plant</name>
    <dbReference type="NCBI Taxonomy" id="63787"/>
    <lineage>
        <taxon>Eukaryota</taxon>
        <taxon>Viridiplantae</taxon>
        <taxon>Streptophyta</taxon>
        <taxon>Embryophyta</taxon>
        <taxon>Tracheophyta</taxon>
        <taxon>Spermatophyta</taxon>
        <taxon>Magnoliopsida</taxon>
        <taxon>eudicotyledons</taxon>
        <taxon>Gunneridae</taxon>
        <taxon>Pentapetalae</taxon>
        <taxon>Saxifragales</taxon>
        <taxon>Crassulaceae</taxon>
        <taxon>Kalanchoe</taxon>
    </lineage>
</organism>
<keyword evidence="2" id="KW-0479">Metal-binding</keyword>
<dbReference type="GO" id="GO:0008270">
    <property type="term" value="F:zinc ion binding"/>
    <property type="evidence" value="ECO:0007669"/>
    <property type="project" value="UniProtKB-KW"/>
</dbReference>
<evidence type="ECO:0000256" key="3">
    <source>
        <dbReference type="ARBA" id="ARBA00022771"/>
    </source>
</evidence>
<keyword evidence="5" id="KW-0472">Membrane</keyword>
<keyword evidence="9" id="KW-1185">Reference proteome</keyword>
<accession>A0A7N0ULH8</accession>
<sequence length="223" mass="24040">MGFACWWQSFSEVMSSFGAVEFVCRVVKQVLLASLSCTFAIAGGIVGCITGAAIGQTTETGFCRGCGVGTISGSLVALELVDSIVNHNLLSKVDLFGGPVDGDIFTGWLTHVLLKAYDFQIADVQEQVGLSDLSDIFEIDTGTSKGLSLEHISSLPTHSVHYMGLDHCDEDNASCPICLEDLREGECAKRLSSCHHEYHLQCIDAWLVRRGSCPVCRHHIVAS</sequence>
<keyword evidence="4" id="KW-0862">Zinc</keyword>
<evidence type="ECO:0000256" key="4">
    <source>
        <dbReference type="ARBA" id="ARBA00022833"/>
    </source>
</evidence>
<protein>
    <recommendedName>
        <fullName evidence="7">RING-type domain-containing protein</fullName>
    </recommendedName>
</protein>
<dbReference type="SMART" id="SM00184">
    <property type="entry name" value="RING"/>
    <property type="match status" value="1"/>
</dbReference>
<evidence type="ECO:0000256" key="2">
    <source>
        <dbReference type="ARBA" id="ARBA00022723"/>
    </source>
</evidence>
<evidence type="ECO:0000256" key="6">
    <source>
        <dbReference type="PROSITE-ProRule" id="PRU00175"/>
    </source>
</evidence>
<evidence type="ECO:0000313" key="9">
    <source>
        <dbReference type="Proteomes" id="UP000594263"/>
    </source>
</evidence>
<evidence type="ECO:0000256" key="1">
    <source>
        <dbReference type="ARBA" id="ARBA00004370"/>
    </source>
</evidence>
<evidence type="ECO:0000259" key="7">
    <source>
        <dbReference type="PROSITE" id="PS50089"/>
    </source>
</evidence>
<dbReference type="SUPFAM" id="SSF57850">
    <property type="entry name" value="RING/U-box"/>
    <property type="match status" value="1"/>
</dbReference>
<dbReference type="GO" id="GO:0016020">
    <property type="term" value="C:membrane"/>
    <property type="evidence" value="ECO:0007669"/>
    <property type="project" value="UniProtKB-SubCell"/>
</dbReference>
<dbReference type="Gramene" id="Kaladp0073s0103.1.v1.1">
    <property type="protein sequence ID" value="Kaladp0073s0103.1.v1.1"/>
    <property type="gene ID" value="Kaladp0073s0103.v1.1"/>
</dbReference>
<keyword evidence="3 6" id="KW-0863">Zinc-finger</keyword>
<comment type="subcellular location">
    <subcellularLocation>
        <location evidence="1">Membrane</location>
    </subcellularLocation>
</comment>
<dbReference type="Proteomes" id="UP000594263">
    <property type="component" value="Unplaced"/>
</dbReference>